<dbReference type="GO" id="GO:0005634">
    <property type="term" value="C:nucleus"/>
    <property type="evidence" value="ECO:0007669"/>
    <property type="project" value="TreeGrafter"/>
</dbReference>
<dbReference type="InterPro" id="IPR001876">
    <property type="entry name" value="Znf_RanBP2"/>
</dbReference>
<feature type="compositionally biased region" description="Low complexity" evidence="5">
    <location>
        <begin position="280"/>
        <end position="291"/>
    </location>
</feature>
<keyword evidence="8" id="KW-0645">Protease</keyword>
<accession>A0AAF1BFT1</accession>
<dbReference type="SUPFAM" id="SSF90209">
    <property type="entry name" value="Ran binding protein zinc finger-like"/>
    <property type="match status" value="1"/>
</dbReference>
<evidence type="ECO:0000313" key="9">
    <source>
        <dbReference type="Proteomes" id="UP000827549"/>
    </source>
</evidence>
<feature type="compositionally biased region" description="Basic and acidic residues" evidence="5">
    <location>
        <begin position="183"/>
        <end position="213"/>
    </location>
</feature>
<dbReference type="GO" id="GO:0008270">
    <property type="term" value="F:zinc ion binding"/>
    <property type="evidence" value="ECO:0007669"/>
    <property type="project" value="UniProtKB-KW"/>
</dbReference>
<dbReference type="RefSeq" id="XP_062623789.1">
    <property type="nucleotide sequence ID" value="XM_062767805.1"/>
</dbReference>
<evidence type="ECO:0000256" key="3">
    <source>
        <dbReference type="ARBA" id="ARBA00022833"/>
    </source>
</evidence>
<dbReference type="Gene3D" id="2.30.30.380">
    <property type="entry name" value="Zn-finger domain of Sec23/24"/>
    <property type="match status" value="1"/>
</dbReference>
<dbReference type="Pfam" id="PF00641">
    <property type="entry name" value="Zn_ribbon_RanBP"/>
    <property type="match status" value="1"/>
</dbReference>
<dbReference type="EMBL" id="CP086714">
    <property type="protein sequence ID" value="WOO77757.1"/>
    <property type="molecule type" value="Genomic_DNA"/>
</dbReference>
<dbReference type="SMART" id="SM00547">
    <property type="entry name" value="ZnF_RBZ"/>
    <property type="match status" value="1"/>
</dbReference>
<dbReference type="InterPro" id="IPR053000">
    <property type="entry name" value="WSS1-like_metalloprotease"/>
</dbReference>
<dbReference type="InterPro" id="IPR036443">
    <property type="entry name" value="Znf_RanBP2_sf"/>
</dbReference>
<dbReference type="PROSITE" id="PS50199">
    <property type="entry name" value="ZF_RANBP2_2"/>
    <property type="match status" value="1"/>
</dbReference>
<dbReference type="PANTHER" id="PTHR46622:SF1">
    <property type="entry name" value="DNA-DEPENDENT METALLOPROTEASE WSS1"/>
    <property type="match status" value="1"/>
</dbReference>
<reference evidence="8" key="1">
    <citation type="submission" date="2023-10" db="EMBL/GenBank/DDBJ databases">
        <authorList>
            <person name="Noh H."/>
        </authorList>
    </citation>
    <scope>NUCLEOTIDE SEQUENCE</scope>
    <source>
        <strain evidence="8">DUCC4014</strain>
    </source>
</reference>
<dbReference type="InterPro" id="IPR013536">
    <property type="entry name" value="WLM_dom"/>
</dbReference>
<evidence type="ECO:0000256" key="5">
    <source>
        <dbReference type="SAM" id="MobiDB-lite"/>
    </source>
</evidence>
<feature type="region of interest" description="Disordered" evidence="5">
    <location>
        <begin position="183"/>
        <end position="301"/>
    </location>
</feature>
<dbReference type="Proteomes" id="UP000827549">
    <property type="component" value="Chromosome 1"/>
</dbReference>
<sequence length="364" mass="39486">MSLIGRFEHLPNRPRSDEARPLLEKIASQVKPIMTKRDWKVGTLAEFLPSNPALLGNNMNAGQRINLRLRPPGNESTFYEYDQLVLVMLHELTHIVHGPHDTSFYKLLAELEEEYYALKRKGYEGEGFHSSGNKLNGVRVNEYEGRRRGLAAAEKRLQRQVMSGKGGVLGGSSTTGKSMREVVAEAAERRVRDDKSCHTHGDHEVEEEVRRAQAESVGIDASDLDTIAGDSGDSDKDIIDLTASDEEVTRKRPPSPTQPAGPSKVPASRVPKAPGNGVGAAKPPATTSAPKPAAPKPAAPPAEWSCNVCTLINPMSRAACDACAAPRPVKPVTKDGWYCEVCGAGPRELGFWSCLECGVVRTFG</sequence>
<evidence type="ECO:0000259" key="7">
    <source>
        <dbReference type="PROSITE" id="PS51397"/>
    </source>
</evidence>
<evidence type="ECO:0000256" key="4">
    <source>
        <dbReference type="PROSITE-ProRule" id="PRU00322"/>
    </source>
</evidence>
<dbReference type="PANTHER" id="PTHR46622">
    <property type="entry name" value="DNA-DEPENDENT METALLOPROTEASE WSS1"/>
    <property type="match status" value="1"/>
</dbReference>
<evidence type="ECO:0000256" key="1">
    <source>
        <dbReference type="ARBA" id="ARBA00022723"/>
    </source>
</evidence>
<protein>
    <submittedName>
        <fullName evidence="8">DNA-dependent metalloprotease WSS1</fullName>
    </submittedName>
</protein>
<dbReference type="GO" id="GO:0008237">
    <property type="term" value="F:metallopeptidase activity"/>
    <property type="evidence" value="ECO:0007669"/>
    <property type="project" value="UniProtKB-KW"/>
</dbReference>
<gene>
    <name evidence="8" type="primary">WSS1</name>
    <name evidence="8" type="ORF">LOC62_01G001324</name>
</gene>
<keyword evidence="9" id="KW-1185">Reference proteome</keyword>
<keyword evidence="8" id="KW-0482">Metalloprotease</keyword>
<dbReference type="Pfam" id="PF08325">
    <property type="entry name" value="WLM"/>
    <property type="match status" value="1"/>
</dbReference>
<keyword evidence="2 4" id="KW-0863">Zinc-finger</keyword>
<dbReference type="GeneID" id="87804581"/>
<name>A0AAF1BFT1_9TREE</name>
<feature type="domain" description="WLM" evidence="7">
    <location>
        <begin position="1"/>
        <end position="192"/>
    </location>
</feature>
<keyword evidence="3" id="KW-0862">Zinc</keyword>
<feature type="domain" description="RanBP2-type" evidence="6">
    <location>
        <begin position="300"/>
        <end position="329"/>
    </location>
</feature>
<dbReference type="PROSITE" id="PS01358">
    <property type="entry name" value="ZF_RANBP2_1"/>
    <property type="match status" value="1"/>
</dbReference>
<organism evidence="8 9">
    <name type="scientific">Vanrija pseudolonga</name>
    <dbReference type="NCBI Taxonomy" id="143232"/>
    <lineage>
        <taxon>Eukaryota</taxon>
        <taxon>Fungi</taxon>
        <taxon>Dikarya</taxon>
        <taxon>Basidiomycota</taxon>
        <taxon>Agaricomycotina</taxon>
        <taxon>Tremellomycetes</taxon>
        <taxon>Trichosporonales</taxon>
        <taxon>Trichosporonaceae</taxon>
        <taxon>Vanrija</taxon>
    </lineage>
</organism>
<dbReference type="AlphaFoldDB" id="A0AAF1BFT1"/>
<keyword evidence="1" id="KW-0479">Metal-binding</keyword>
<evidence type="ECO:0000313" key="8">
    <source>
        <dbReference type="EMBL" id="WOO77757.1"/>
    </source>
</evidence>
<evidence type="ECO:0000256" key="2">
    <source>
        <dbReference type="ARBA" id="ARBA00022771"/>
    </source>
</evidence>
<proteinExistence type="predicted"/>
<dbReference type="PROSITE" id="PS51397">
    <property type="entry name" value="WLM"/>
    <property type="match status" value="1"/>
</dbReference>
<evidence type="ECO:0000259" key="6">
    <source>
        <dbReference type="PROSITE" id="PS50199"/>
    </source>
</evidence>
<keyword evidence="8" id="KW-0378">Hydrolase</keyword>
<dbReference type="GO" id="GO:0006281">
    <property type="term" value="P:DNA repair"/>
    <property type="evidence" value="ECO:0007669"/>
    <property type="project" value="TreeGrafter"/>
</dbReference>